<evidence type="ECO:0000313" key="2">
    <source>
        <dbReference type="Ensembl" id="ENSECRP00000004491.1"/>
    </source>
</evidence>
<gene>
    <name evidence="2" type="primary">si:ch1073-126c3.2</name>
</gene>
<dbReference type="OrthoDB" id="9948000at2759"/>
<dbReference type="RefSeq" id="XP_028651593.1">
    <property type="nucleotide sequence ID" value="XM_028795760.2"/>
</dbReference>
<reference evidence="2" key="2">
    <citation type="submission" date="2025-08" db="UniProtKB">
        <authorList>
            <consortium name="Ensembl"/>
        </authorList>
    </citation>
    <scope>IDENTIFICATION</scope>
</reference>
<protein>
    <submittedName>
        <fullName evidence="2">Si:ch1073-126c3.2</fullName>
    </submittedName>
</protein>
<sequence length="223" mass="25103">MLTWQISGGLLLYFFIRSNALIGFSLPDNCLPSSKDPQMVSEQLRNLTECTKEAIDTWDRRNVALVLSSAKRLMDLLENKQRAACNNIIPAQCDVPIPPSAGGLVCVTISNIRYCKPMCNRGYDFDFIRRSRIYEQCGEHTEYKWTTQYIGGQKLAICSKSSFPVAGAPSAYFPENEECQQVLQNQDLEKTIIDNFLKELKENGINGNHKMGYDCLICGSLPV</sequence>
<name>A0A8C4RLP9_ERPCA</name>
<organism evidence="2 3">
    <name type="scientific">Erpetoichthys calabaricus</name>
    <name type="common">Rope fish</name>
    <name type="synonym">Calamoichthys calabaricus</name>
    <dbReference type="NCBI Taxonomy" id="27687"/>
    <lineage>
        <taxon>Eukaryota</taxon>
        <taxon>Metazoa</taxon>
        <taxon>Chordata</taxon>
        <taxon>Craniata</taxon>
        <taxon>Vertebrata</taxon>
        <taxon>Euteleostomi</taxon>
        <taxon>Actinopterygii</taxon>
        <taxon>Polypteriformes</taxon>
        <taxon>Polypteridae</taxon>
        <taxon>Erpetoichthys</taxon>
    </lineage>
</organism>
<dbReference type="GeneTree" id="ENSGT00610000086460"/>
<feature type="signal peptide" evidence="1">
    <location>
        <begin position="1"/>
        <end position="20"/>
    </location>
</feature>
<reference evidence="2" key="3">
    <citation type="submission" date="2025-09" db="UniProtKB">
        <authorList>
            <consortium name="Ensembl"/>
        </authorList>
    </citation>
    <scope>IDENTIFICATION</scope>
</reference>
<feature type="chain" id="PRO_5034675525" evidence="1">
    <location>
        <begin position="21"/>
        <end position="223"/>
    </location>
</feature>
<evidence type="ECO:0000256" key="1">
    <source>
        <dbReference type="SAM" id="SignalP"/>
    </source>
</evidence>
<dbReference type="GeneID" id="114647186"/>
<keyword evidence="3" id="KW-1185">Reference proteome</keyword>
<dbReference type="Proteomes" id="UP000694620">
    <property type="component" value="Chromosome 2"/>
</dbReference>
<evidence type="ECO:0000313" key="3">
    <source>
        <dbReference type="Proteomes" id="UP000694620"/>
    </source>
</evidence>
<dbReference type="Ensembl" id="ENSECRT00000004559.1">
    <property type="protein sequence ID" value="ENSECRP00000004491.1"/>
    <property type="gene ID" value="ENSECRG00000003056.1"/>
</dbReference>
<accession>A0A8C4RLP9</accession>
<reference evidence="2" key="1">
    <citation type="submission" date="2021-06" db="EMBL/GenBank/DDBJ databases">
        <authorList>
            <consortium name="Wellcome Sanger Institute Data Sharing"/>
        </authorList>
    </citation>
    <scope>NUCLEOTIDE SEQUENCE [LARGE SCALE GENOMIC DNA]</scope>
</reference>
<proteinExistence type="predicted"/>
<keyword evidence="1" id="KW-0732">Signal</keyword>
<dbReference type="AlphaFoldDB" id="A0A8C4RLP9"/>